<dbReference type="PANTHER" id="PTHR43065:SF42">
    <property type="entry name" value="TWO-COMPONENT SENSOR PPRA"/>
    <property type="match status" value="1"/>
</dbReference>
<keyword evidence="8" id="KW-0812">Transmembrane</keyword>
<evidence type="ECO:0000256" key="6">
    <source>
        <dbReference type="ARBA" id="ARBA00022777"/>
    </source>
</evidence>
<dbReference type="Gene3D" id="3.30.565.10">
    <property type="entry name" value="Histidine kinase-like ATPase, C-terminal domain"/>
    <property type="match status" value="1"/>
</dbReference>
<dbReference type="SMART" id="SM00304">
    <property type="entry name" value="HAMP"/>
    <property type="match status" value="1"/>
</dbReference>
<evidence type="ECO:0000259" key="10">
    <source>
        <dbReference type="PROSITE" id="PS50885"/>
    </source>
</evidence>
<keyword evidence="7" id="KW-0175">Coiled coil</keyword>
<dbReference type="Pfam" id="PF00672">
    <property type="entry name" value="HAMP"/>
    <property type="match status" value="1"/>
</dbReference>
<comment type="caution">
    <text evidence="11">The sequence shown here is derived from an EMBL/GenBank/DDBJ whole genome shotgun (WGS) entry which is preliminary data.</text>
</comment>
<dbReference type="PRINTS" id="PR00344">
    <property type="entry name" value="BCTRLSENSOR"/>
</dbReference>
<dbReference type="Gene3D" id="1.10.287.130">
    <property type="match status" value="1"/>
</dbReference>
<organism evidence="11 12">
    <name type="scientific">Enterovirga aerilata</name>
    <dbReference type="NCBI Taxonomy" id="2730920"/>
    <lineage>
        <taxon>Bacteria</taxon>
        <taxon>Pseudomonadati</taxon>
        <taxon>Pseudomonadota</taxon>
        <taxon>Alphaproteobacteria</taxon>
        <taxon>Hyphomicrobiales</taxon>
        <taxon>Methylobacteriaceae</taxon>
        <taxon>Enterovirga</taxon>
    </lineage>
</organism>
<dbReference type="GO" id="GO:0007165">
    <property type="term" value="P:signal transduction"/>
    <property type="evidence" value="ECO:0007669"/>
    <property type="project" value="InterPro"/>
</dbReference>
<feature type="coiled-coil region" evidence="7">
    <location>
        <begin position="249"/>
        <end position="283"/>
    </location>
</feature>
<dbReference type="InterPro" id="IPR003594">
    <property type="entry name" value="HATPase_dom"/>
</dbReference>
<dbReference type="EC" id="2.7.13.3" evidence="3"/>
<reference evidence="11 12" key="1">
    <citation type="submission" date="2020-04" db="EMBL/GenBank/DDBJ databases">
        <title>Enterovirga sp. isolate from soil.</title>
        <authorList>
            <person name="Chea S."/>
            <person name="Kim D.-U."/>
        </authorList>
    </citation>
    <scope>NUCLEOTIDE SEQUENCE [LARGE SCALE GENOMIC DNA]</scope>
    <source>
        <strain evidence="11 12">DB1703</strain>
    </source>
</reference>
<protein>
    <recommendedName>
        <fullName evidence="3">histidine kinase</fullName>
        <ecNumber evidence="3">2.7.13.3</ecNumber>
    </recommendedName>
</protein>
<dbReference type="InterPro" id="IPR036890">
    <property type="entry name" value="HATPase_C_sf"/>
</dbReference>
<dbReference type="InterPro" id="IPR003660">
    <property type="entry name" value="HAMP_dom"/>
</dbReference>
<comment type="subcellular location">
    <subcellularLocation>
        <location evidence="2">Membrane</location>
    </subcellularLocation>
</comment>
<dbReference type="InterPro" id="IPR004358">
    <property type="entry name" value="Sig_transdc_His_kin-like_C"/>
</dbReference>
<evidence type="ECO:0000256" key="8">
    <source>
        <dbReference type="SAM" id="Phobius"/>
    </source>
</evidence>
<evidence type="ECO:0000256" key="7">
    <source>
        <dbReference type="SAM" id="Coils"/>
    </source>
</evidence>
<proteinExistence type="predicted"/>
<evidence type="ECO:0000256" key="1">
    <source>
        <dbReference type="ARBA" id="ARBA00000085"/>
    </source>
</evidence>
<dbReference type="PANTHER" id="PTHR43065">
    <property type="entry name" value="SENSOR HISTIDINE KINASE"/>
    <property type="match status" value="1"/>
</dbReference>
<dbReference type="InterPro" id="IPR005467">
    <property type="entry name" value="His_kinase_dom"/>
</dbReference>
<keyword evidence="4" id="KW-0597">Phosphoprotein</keyword>
<keyword evidence="6 11" id="KW-0418">Kinase</keyword>
<dbReference type="Pfam" id="PF02518">
    <property type="entry name" value="HATPase_c"/>
    <property type="match status" value="1"/>
</dbReference>
<evidence type="ECO:0000256" key="5">
    <source>
        <dbReference type="ARBA" id="ARBA00022679"/>
    </source>
</evidence>
<keyword evidence="5" id="KW-0808">Transferase</keyword>
<dbReference type="EMBL" id="JABEPP010000002">
    <property type="protein sequence ID" value="NNM71864.1"/>
    <property type="molecule type" value="Genomic_DNA"/>
</dbReference>
<dbReference type="AlphaFoldDB" id="A0A849I2K3"/>
<dbReference type="GO" id="GO:0016020">
    <property type="term" value="C:membrane"/>
    <property type="evidence" value="ECO:0007669"/>
    <property type="project" value="UniProtKB-SubCell"/>
</dbReference>
<dbReference type="Proteomes" id="UP000564885">
    <property type="component" value="Unassembled WGS sequence"/>
</dbReference>
<dbReference type="PROSITE" id="PS50109">
    <property type="entry name" value="HIS_KIN"/>
    <property type="match status" value="1"/>
</dbReference>
<keyword evidence="8" id="KW-1133">Transmembrane helix</keyword>
<dbReference type="CDD" id="cd06225">
    <property type="entry name" value="HAMP"/>
    <property type="match status" value="1"/>
</dbReference>
<name>A0A849I2K3_9HYPH</name>
<keyword evidence="12" id="KW-1185">Reference proteome</keyword>
<evidence type="ECO:0000256" key="3">
    <source>
        <dbReference type="ARBA" id="ARBA00012438"/>
    </source>
</evidence>
<dbReference type="SUPFAM" id="SSF158472">
    <property type="entry name" value="HAMP domain-like"/>
    <property type="match status" value="1"/>
</dbReference>
<dbReference type="SUPFAM" id="SSF55874">
    <property type="entry name" value="ATPase domain of HSP90 chaperone/DNA topoisomerase II/histidine kinase"/>
    <property type="match status" value="1"/>
</dbReference>
<dbReference type="SMART" id="SM00387">
    <property type="entry name" value="HATPase_c"/>
    <property type="match status" value="1"/>
</dbReference>
<keyword evidence="8" id="KW-0472">Membrane</keyword>
<feature type="transmembrane region" description="Helical" evidence="8">
    <location>
        <begin position="317"/>
        <end position="337"/>
    </location>
</feature>
<evidence type="ECO:0000256" key="4">
    <source>
        <dbReference type="ARBA" id="ARBA00022553"/>
    </source>
</evidence>
<sequence length="684" mass="74578">MLARPELLALDAGPEQRTSAVLERVVRRSPIRWRILAIAVFNSAVALLLLGLIWNGARVLGDAWSDLRRVRQSERFLRSLDSDAERLQSLIHRYFAQSDPDVHAKIIDIRETLISQLRVQARLDPLLTEASRPLAAITERFIAGFDQLRDTRAAISLIYENKVLRPSRDMAGLYGLVTNATTDPTSLVWPALSKSREAYNAMVLAANAFYLSDTASAAREAKSYAKVIKRTAPIMADLSGGDEIQRKALLELEQRADLFENGIDELQDAFAKQARLLREAIDENADAMSAAIDNLTGGIHALEQSAQRRFDQTLEDVAVRLSLLALAFVVLVVLMGIQIAKSISEPLADLRNAMLAIASGNYDRRVSGLTAGDEIGEMARAVEVFRENAIAKRRAEEDLRQAKESAETALAELRATQTSLIEAEKLAALGGLVAGVAHEVNNPVGISLTVASSLARRCDDFAGEVASGQIRRSRLEEFTRSTATAAKQLVANLMRAGELVQSFKQVAVDRSQAERRSFDLGQAVEQILASLRPTLKTSDVQLLVEVPPGIQMDSYPGPLGQILTNLFLNSLHHAFDGRQGGTISVSARRRGRDEVEILFRDDGQGMSEEVQRCAFDPFFTTRRGSGGTGLGLHIVYNLVTARLGGRIVLSSSPGLGTTFLIVLPLVAPGETSRSETVRAEAGNV</sequence>
<evidence type="ECO:0000259" key="9">
    <source>
        <dbReference type="PROSITE" id="PS50109"/>
    </source>
</evidence>
<gene>
    <name evidence="11" type="ORF">HJG44_05555</name>
</gene>
<accession>A0A849I2K3</accession>
<evidence type="ECO:0000256" key="2">
    <source>
        <dbReference type="ARBA" id="ARBA00004370"/>
    </source>
</evidence>
<dbReference type="RefSeq" id="WP_171217395.1">
    <property type="nucleotide sequence ID" value="NZ_JABEPP010000002.1"/>
</dbReference>
<dbReference type="GO" id="GO:0004673">
    <property type="term" value="F:protein histidine kinase activity"/>
    <property type="evidence" value="ECO:0007669"/>
    <property type="project" value="UniProtKB-EC"/>
</dbReference>
<feature type="transmembrane region" description="Helical" evidence="8">
    <location>
        <begin position="31"/>
        <end position="54"/>
    </location>
</feature>
<feature type="coiled-coil region" evidence="7">
    <location>
        <begin position="392"/>
        <end position="419"/>
    </location>
</feature>
<evidence type="ECO:0000313" key="11">
    <source>
        <dbReference type="EMBL" id="NNM71864.1"/>
    </source>
</evidence>
<dbReference type="PROSITE" id="PS50885">
    <property type="entry name" value="HAMP"/>
    <property type="match status" value="1"/>
</dbReference>
<comment type="catalytic activity">
    <reaction evidence="1">
        <text>ATP + protein L-histidine = ADP + protein N-phospho-L-histidine.</text>
        <dbReference type="EC" id="2.7.13.3"/>
    </reaction>
</comment>
<evidence type="ECO:0000313" key="12">
    <source>
        <dbReference type="Proteomes" id="UP000564885"/>
    </source>
</evidence>
<feature type="domain" description="HAMP" evidence="10">
    <location>
        <begin position="341"/>
        <end position="394"/>
    </location>
</feature>
<dbReference type="Gene3D" id="6.10.340.10">
    <property type="match status" value="1"/>
</dbReference>
<feature type="domain" description="Histidine kinase" evidence="9">
    <location>
        <begin position="435"/>
        <end position="667"/>
    </location>
</feature>